<sequence>MTVEHVDPSENPHLTVDLAGRDRAMDQNTWWADADPVHMVHELTHQLGLRDEYRDADSPHRPHIPGSLLGDLNAAPRTPLSQLPVCVAGIWRCLAP</sequence>
<dbReference type="EMBL" id="JBBKAK010000001">
    <property type="protein sequence ID" value="MEJ8672295.1"/>
    <property type="molecule type" value="Genomic_DNA"/>
</dbReference>
<name>A0ABU8UVR2_9ACTN</name>
<gene>
    <name evidence="1" type="ORF">WKI71_39980</name>
</gene>
<reference evidence="1 2" key="1">
    <citation type="submission" date="2024-03" db="EMBL/GenBank/DDBJ databases">
        <title>Novel Streptomyces species of biotechnological and ecological value are a feature of Machair soil.</title>
        <authorList>
            <person name="Prole J.R."/>
            <person name="Goodfellow M."/>
            <person name="Allenby N."/>
            <person name="Ward A.C."/>
        </authorList>
    </citation>
    <scope>NUCLEOTIDE SEQUENCE [LARGE SCALE GENOMIC DNA]</scope>
    <source>
        <strain evidence="1 2">MS1.AVA.1</strain>
    </source>
</reference>
<accession>A0ABU8UVR2</accession>
<evidence type="ECO:0000313" key="1">
    <source>
        <dbReference type="EMBL" id="MEJ8672295.1"/>
    </source>
</evidence>
<keyword evidence="2" id="KW-1185">Reference proteome</keyword>
<dbReference type="Proteomes" id="UP001376459">
    <property type="component" value="Unassembled WGS sequence"/>
</dbReference>
<proteinExistence type="predicted"/>
<evidence type="ECO:0000313" key="2">
    <source>
        <dbReference type="Proteomes" id="UP001376459"/>
    </source>
</evidence>
<organism evidence="1 2">
    <name type="scientific">Streptomyces machairae</name>
    <dbReference type="NCBI Taxonomy" id="3134109"/>
    <lineage>
        <taxon>Bacteria</taxon>
        <taxon>Bacillati</taxon>
        <taxon>Actinomycetota</taxon>
        <taxon>Actinomycetes</taxon>
        <taxon>Kitasatosporales</taxon>
        <taxon>Streptomycetaceae</taxon>
        <taxon>Streptomyces</taxon>
    </lineage>
</organism>
<protein>
    <submittedName>
        <fullName evidence="1">Uncharacterized protein</fullName>
    </submittedName>
</protein>
<comment type="caution">
    <text evidence="1">The sequence shown here is derived from an EMBL/GenBank/DDBJ whole genome shotgun (WGS) entry which is preliminary data.</text>
</comment>